<proteinExistence type="predicted"/>
<dbReference type="Proteomes" id="UP000663860">
    <property type="component" value="Unassembled WGS sequence"/>
</dbReference>
<feature type="domain" description="Ubiquitin-like" evidence="2">
    <location>
        <begin position="242"/>
        <end position="317"/>
    </location>
</feature>
<dbReference type="EMBL" id="CAJNOE010000139">
    <property type="protein sequence ID" value="CAF0967826.1"/>
    <property type="molecule type" value="Genomic_DNA"/>
</dbReference>
<dbReference type="SMART" id="SM00213">
    <property type="entry name" value="UBQ"/>
    <property type="match status" value="1"/>
</dbReference>
<evidence type="ECO:0000313" key="5">
    <source>
        <dbReference type="Proteomes" id="UP000663868"/>
    </source>
</evidence>
<dbReference type="InterPro" id="IPR029071">
    <property type="entry name" value="Ubiquitin-like_domsf"/>
</dbReference>
<evidence type="ECO:0000313" key="3">
    <source>
        <dbReference type="EMBL" id="CAF0967826.1"/>
    </source>
</evidence>
<evidence type="ECO:0000259" key="2">
    <source>
        <dbReference type="PROSITE" id="PS50053"/>
    </source>
</evidence>
<dbReference type="PRINTS" id="PR00348">
    <property type="entry name" value="UBIQUITIN"/>
</dbReference>
<reference evidence="4" key="1">
    <citation type="submission" date="2021-02" db="EMBL/GenBank/DDBJ databases">
        <authorList>
            <person name="Nowell W R."/>
        </authorList>
    </citation>
    <scope>NUCLEOTIDE SEQUENCE</scope>
</reference>
<comment type="caution">
    <text evidence="4">The sequence shown here is derived from an EMBL/GenBank/DDBJ whole genome shotgun (WGS) entry which is preliminary data.</text>
</comment>
<dbReference type="Pfam" id="PF00240">
    <property type="entry name" value="ubiquitin"/>
    <property type="match status" value="1"/>
</dbReference>
<evidence type="ECO:0000256" key="1">
    <source>
        <dbReference type="SAM" id="MobiDB-lite"/>
    </source>
</evidence>
<gene>
    <name evidence="3" type="ORF">IZO911_LOCUS15871</name>
    <name evidence="4" type="ORF">KXQ929_LOCUS7604</name>
</gene>
<dbReference type="EMBL" id="CAJOBB010000315">
    <property type="protein sequence ID" value="CAF3648351.1"/>
    <property type="molecule type" value="Genomic_DNA"/>
</dbReference>
<dbReference type="PANTHER" id="PTHR10666">
    <property type="entry name" value="UBIQUITIN"/>
    <property type="match status" value="1"/>
</dbReference>
<dbReference type="Gene3D" id="3.10.20.90">
    <property type="entry name" value="Phosphatidylinositol 3-kinase Catalytic Subunit, Chain A, domain 1"/>
    <property type="match status" value="1"/>
</dbReference>
<dbReference type="Proteomes" id="UP000663868">
    <property type="component" value="Unassembled WGS sequence"/>
</dbReference>
<organism evidence="4 5">
    <name type="scientific">Adineta steineri</name>
    <dbReference type="NCBI Taxonomy" id="433720"/>
    <lineage>
        <taxon>Eukaryota</taxon>
        <taxon>Metazoa</taxon>
        <taxon>Spiralia</taxon>
        <taxon>Gnathifera</taxon>
        <taxon>Rotifera</taxon>
        <taxon>Eurotatoria</taxon>
        <taxon>Bdelloidea</taxon>
        <taxon>Adinetida</taxon>
        <taxon>Adinetidae</taxon>
        <taxon>Adineta</taxon>
    </lineage>
</organism>
<sequence length="416" mass="47677">MAYAARPPQMPTSFVYEDLILKIVTLQNQINQVDQIIEERSSKDKKVQRQLPSYSFIFIDPSGNRIKNQQFHHLTIHKVVKKFKKEFCPKYLHSWIHIGLFDSNEIRSLTDDQLKQTVSQYSNDQEFIAYGKVKVVIINERCQPLQECIMDVFLNDSLDTLKGKVRNIREGIMKKPSMIKRIELKICQSDSPMEQNADRWNEGDDVQNGDTIFSAQLYQNNLFIMVKTVEIETNLVDRIIQQNIFVKTLTGKTIVIKVDLDKYSSVAKSLIANLEKIPPDQQRLIFAGQQLEDNRTFIDYRIKTESTLHLVLRLRGGMYHFTSGRQDFAAFPAGCTDCVTSIQNILAFKPNNGSLSENAPLDKLQRYSIEVQSLLLSLYSTIKNSPKPVDAPYLGDIISPLTDQPSDQSSDDDDDE</sequence>
<dbReference type="InterPro" id="IPR050158">
    <property type="entry name" value="Ubiquitin_ubiquitin-like"/>
</dbReference>
<dbReference type="InterPro" id="IPR000626">
    <property type="entry name" value="Ubiquitin-like_dom"/>
</dbReference>
<protein>
    <recommendedName>
        <fullName evidence="2">Ubiquitin-like domain-containing protein</fullName>
    </recommendedName>
</protein>
<accession>A0A818REJ2</accession>
<evidence type="ECO:0000313" key="4">
    <source>
        <dbReference type="EMBL" id="CAF3648351.1"/>
    </source>
</evidence>
<dbReference type="FunFam" id="3.10.20.90:FF:000222">
    <property type="entry name" value="Polyubiquitin 5"/>
    <property type="match status" value="1"/>
</dbReference>
<dbReference type="PROSITE" id="PS50053">
    <property type="entry name" value="UBIQUITIN_2"/>
    <property type="match status" value="1"/>
</dbReference>
<feature type="region of interest" description="Disordered" evidence="1">
    <location>
        <begin position="393"/>
        <end position="416"/>
    </location>
</feature>
<dbReference type="SUPFAM" id="SSF54236">
    <property type="entry name" value="Ubiquitin-like"/>
    <property type="match status" value="1"/>
</dbReference>
<dbReference type="AlphaFoldDB" id="A0A818REJ2"/>
<name>A0A818REJ2_9BILA</name>
<dbReference type="InterPro" id="IPR019956">
    <property type="entry name" value="Ubiquitin_dom"/>
</dbReference>